<sequence>MNSKDQQLTPVSMEMHYKVTGFLNMEYRLLDEERFSEWLTLMADDIHYWMPGIENRRRENLLSEGFYDPNHMAFFDDNITDLSRRVARFAQPSAWAENPATRNVHTLSNVEVFEGESESELLVYSVFQSVRSRGQDEEYVIFGRRRDLLVKSGDSFKIRKRLILMPNATLSCKNINTFL</sequence>
<keyword evidence="4 6" id="KW-0223">Dioxygenase</keyword>
<dbReference type="InterPro" id="IPR000391">
    <property type="entry name" value="Rng_hydr_dOase-bsu"/>
</dbReference>
<comment type="pathway">
    <text evidence="1">Aromatic compound metabolism.</text>
</comment>
<dbReference type="CDD" id="cd00667">
    <property type="entry name" value="ring_hydroxylating_dioxygenases_beta"/>
    <property type="match status" value="1"/>
</dbReference>
<gene>
    <name evidence="6" type="ORF">SAMN03080615_03447</name>
</gene>
<dbReference type="SUPFAM" id="SSF54427">
    <property type="entry name" value="NTF2-like"/>
    <property type="match status" value="1"/>
</dbReference>
<dbReference type="OrthoDB" id="7446267at2"/>
<dbReference type="STRING" id="355243.SAMN03080615_03447"/>
<evidence type="ECO:0000313" key="7">
    <source>
        <dbReference type="Proteomes" id="UP000198749"/>
    </source>
</evidence>
<dbReference type="AlphaFoldDB" id="A0A1H9KEJ8"/>
<evidence type="ECO:0000256" key="1">
    <source>
        <dbReference type="ARBA" id="ARBA00005211"/>
    </source>
</evidence>
<dbReference type="NCBIfam" id="NF007479">
    <property type="entry name" value="PRK10069.1"/>
    <property type="match status" value="1"/>
</dbReference>
<dbReference type="PANTHER" id="PTHR41534">
    <property type="entry name" value="BLR3401 PROTEIN"/>
    <property type="match status" value="1"/>
</dbReference>
<proteinExistence type="inferred from homology"/>
<keyword evidence="5" id="KW-0560">Oxidoreductase</keyword>
<evidence type="ECO:0000313" key="6">
    <source>
        <dbReference type="EMBL" id="SEQ97596.1"/>
    </source>
</evidence>
<name>A0A1H9KEJ8_9GAMM</name>
<evidence type="ECO:0000256" key="4">
    <source>
        <dbReference type="ARBA" id="ARBA00022964"/>
    </source>
</evidence>
<evidence type="ECO:0000256" key="5">
    <source>
        <dbReference type="ARBA" id="ARBA00023002"/>
    </source>
</evidence>
<dbReference type="GO" id="GO:0019380">
    <property type="term" value="P:3-phenylpropionate catabolic process"/>
    <property type="evidence" value="ECO:0007669"/>
    <property type="project" value="TreeGrafter"/>
</dbReference>
<protein>
    <submittedName>
        <fullName evidence="6">Ethylbenzene dioxygenase beta subunit</fullName>
    </submittedName>
</protein>
<reference evidence="7" key="1">
    <citation type="submission" date="2016-10" db="EMBL/GenBank/DDBJ databases">
        <authorList>
            <person name="Varghese N."/>
            <person name="Submissions S."/>
        </authorList>
    </citation>
    <scope>NUCLEOTIDE SEQUENCE [LARGE SCALE GENOMIC DNA]</scope>
    <source>
        <strain evidence="7">DSM 18887</strain>
    </source>
</reference>
<dbReference type="Proteomes" id="UP000198749">
    <property type="component" value="Unassembled WGS sequence"/>
</dbReference>
<dbReference type="InterPro" id="IPR032710">
    <property type="entry name" value="NTF2-like_dom_sf"/>
</dbReference>
<dbReference type="PANTHER" id="PTHR41534:SF2">
    <property type="entry name" value="3-PHENYLPROPIONATE_CINNAMIC ACID DIOXYGENASE SUBUNIT BETA"/>
    <property type="match status" value="1"/>
</dbReference>
<dbReference type="RefSeq" id="WP_091360679.1">
    <property type="nucleotide sequence ID" value="NZ_AP025284.1"/>
</dbReference>
<organism evidence="6 7">
    <name type="scientific">Amphritea atlantica</name>
    <dbReference type="NCBI Taxonomy" id="355243"/>
    <lineage>
        <taxon>Bacteria</taxon>
        <taxon>Pseudomonadati</taxon>
        <taxon>Pseudomonadota</taxon>
        <taxon>Gammaproteobacteria</taxon>
        <taxon>Oceanospirillales</taxon>
        <taxon>Oceanospirillaceae</taxon>
        <taxon>Amphritea</taxon>
    </lineage>
</organism>
<evidence type="ECO:0000256" key="2">
    <source>
        <dbReference type="ARBA" id="ARBA00009570"/>
    </source>
</evidence>
<dbReference type="Gene3D" id="3.10.450.50">
    <property type="match status" value="1"/>
</dbReference>
<dbReference type="Pfam" id="PF00866">
    <property type="entry name" value="Ring_hydroxyl_B"/>
    <property type="match status" value="1"/>
</dbReference>
<evidence type="ECO:0000256" key="3">
    <source>
        <dbReference type="ARBA" id="ARBA00022797"/>
    </source>
</evidence>
<keyword evidence="7" id="KW-1185">Reference proteome</keyword>
<keyword evidence="3" id="KW-0058">Aromatic hydrocarbons catabolism</keyword>
<dbReference type="EMBL" id="FOGB01000013">
    <property type="protein sequence ID" value="SEQ97596.1"/>
    <property type="molecule type" value="Genomic_DNA"/>
</dbReference>
<accession>A0A1H9KEJ8</accession>
<comment type="similarity">
    <text evidence="2">Belongs to the bacterial ring-hydroxylating dioxygenase beta subunit family.</text>
</comment>
<dbReference type="GO" id="GO:0051213">
    <property type="term" value="F:dioxygenase activity"/>
    <property type="evidence" value="ECO:0007669"/>
    <property type="project" value="UniProtKB-KW"/>
</dbReference>